<organism evidence="1 2">
    <name type="scientific">Enhygromyxa salina</name>
    <dbReference type="NCBI Taxonomy" id="215803"/>
    <lineage>
        <taxon>Bacteria</taxon>
        <taxon>Pseudomonadati</taxon>
        <taxon>Myxococcota</taxon>
        <taxon>Polyangia</taxon>
        <taxon>Nannocystales</taxon>
        <taxon>Nannocystaceae</taxon>
        <taxon>Enhygromyxa</taxon>
    </lineage>
</organism>
<comment type="caution">
    <text evidence="1">The sequence shown here is derived from an EMBL/GenBank/DDBJ whole genome shotgun (WGS) entry which is preliminary data.</text>
</comment>
<dbReference type="InterPro" id="IPR021953">
    <property type="entry name" value="DUF3570"/>
</dbReference>
<sequence>MRFRQDFGRTGIDFTHTADVWTSASVDIRTAASASVTEVRNELGVAVDHERGAWTFAGAYRFSRESDYLAHGPSLSAAWEGLARNVRLEGRASLSDDRVGRAGDPGFVRPLRSVALWLGYTQVLGRGTLIQIAAEQRASVGYHASPYRWVGLGGPVTCAGQAPLCVPEVVPGRRIRYAVAARARQSLARWVSLGVDYRYYIDTWRLQSHTLTGNLRFVPRAGVLLDLDYRAYLQGKAWFYQSSYSADPPTGFVTRDRELSPMFDHEVAALARWTHMFPKRRVELGVGLRAAAIVYGYHDFPGLDRVLAGEGTLNLQINIH</sequence>
<dbReference type="Pfam" id="PF12094">
    <property type="entry name" value="DUF3570"/>
    <property type="match status" value="1"/>
</dbReference>
<proteinExistence type="predicted"/>
<evidence type="ECO:0000313" key="1">
    <source>
        <dbReference type="EMBL" id="KIG19403.1"/>
    </source>
</evidence>
<dbReference type="Proteomes" id="UP000031599">
    <property type="component" value="Unassembled WGS sequence"/>
</dbReference>
<name>A0A0C2A7D1_9BACT</name>
<dbReference type="EMBL" id="JMCC02000002">
    <property type="protein sequence ID" value="KIG19403.1"/>
    <property type="molecule type" value="Genomic_DNA"/>
</dbReference>
<gene>
    <name evidence="1" type="ORF">DB30_02684</name>
</gene>
<dbReference type="RefSeq" id="WP_052546065.1">
    <property type="nucleotide sequence ID" value="NZ_JMCC02000002.1"/>
</dbReference>
<evidence type="ECO:0000313" key="2">
    <source>
        <dbReference type="Proteomes" id="UP000031599"/>
    </source>
</evidence>
<accession>A0A0C2A7D1</accession>
<dbReference type="AlphaFoldDB" id="A0A0C2A7D1"/>
<evidence type="ECO:0008006" key="3">
    <source>
        <dbReference type="Google" id="ProtNLM"/>
    </source>
</evidence>
<protein>
    <recommendedName>
        <fullName evidence="3">DUF3570 domain-containing protein</fullName>
    </recommendedName>
</protein>
<reference evidence="1 2" key="1">
    <citation type="submission" date="2014-12" db="EMBL/GenBank/DDBJ databases">
        <title>Genome assembly of Enhygromyxa salina DSM 15201.</title>
        <authorList>
            <person name="Sharma G."/>
            <person name="Subramanian S."/>
        </authorList>
    </citation>
    <scope>NUCLEOTIDE SEQUENCE [LARGE SCALE GENOMIC DNA]</scope>
    <source>
        <strain evidence="1 2">DSM 15201</strain>
    </source>
</reference>